<sequence>GKKAYGDWTLKEVSKEIYNDAFDSTESMPIIEIEENFKLDPPLNDDDLKRFENNLREKKFTRYRKTIDGCAEKKNIRR</sequence>
<evidence type="ECO:0000313" key="1">
    <source>
        <dbReference type="EMBL" id="CAG8853735.1"/>
    </source>
</evidence>
<comment type="caution">
    <text evidence="1">The sequence shown here is derived from an EMBL/GenBank/DDBJ whole genome shotgun (WGS) entry which is preliminary data.</text>
</comment>
<evidence type="ECO:0000313" key="2">
    <source>
        <dbReference type="Proteomes" id="UP000789901"/>
    </source>
</evidence>
<organism evidence="1 2">
    <name type="scientific">Gigaspora margarita</name>
    <dbReference type="NCBI Taxonomy" id="4874"/>
    <lineage>
        <taxon>Eukaryota</taxon>
        <taxon>Fungi</taxon>
        <taxon>Fungi incertae sedis</taxon>
        <taxon>Mucoromycota</taxon>
        <taxon>Glomeromycotina</taxon>
        <taxon>Glomeromycetes</taxon>
        <taxon>Diversisporales</taxon>
        <taxon>Gigasporaceae</taxon>
        <taxon>Gigaspora</taxon>
    </lineage>
</organism>
<accession>A0ABN7XG51</accession>
<name>A0ABN7XG51_GIGMA</name>
<feature type="non-terminal residue" evidence="1">
    <location>
        <position position="1"/>
    </location>
</feature>
<dbReference type="EMBL" id="CAJVQB010128531">
    <property type="protein sequence ID" value="CAG8853735.1"/>
    <property type="molecule type" value="Genomic_DNA"/>
</dbReference>
<reference evidence="1 2" key="1">
    <citation type="submission" date="2021-06" db="EMBL/GenBank/DDBJ databases">
        <authorList>
            <person name="Kallberg Y."/>
            <person name="Tangrot J."/>
            <person name="Rosling A."/>
        </authorList>
    </citation>
    <scope>NUCLEOTIDE SEQUENCE [LARGE SCALE GENOMIC DNA]</scope>
    <source>
        <strain evidence="1 2">120-4 pot B 10/14</strain>
    </source>
</reference>
<protein>
    <submittedName>
        <fullName evidence="1">45196_t:CDS:1</fullName>
    </submittedName>
</protein>
<dbReference type="Proteomes" id="UP000789901">
    <property type="component" value="Unassembled WGS sequence"/>
</dbReference>
<proteinExistence type="predicted"/>
<feature type="non-terminal residue" evidence="1">
    <location>
        <position position="78"/>
    </location>
</feature>
<keyword evidence="2" id="KW-1185">Reference proteome</keyword>
<gene>
    <name evidence="1" type="ORF">GMARGA_LOCUS42556</name>
</gene>